<gene>
    <name evidence="2" type="ORF">NDU88_005125</name>
</gene>
<dbReference type="Proteomes" id="UP001066276">
    <property type="component" value="Chromosome 8"/>
</dbReference>
<dbReference type="EMBL" id="JANPWB010000012">
    <property type="protein sequence ID" value="KAJ1116923.1"/>
    <property type="molecule type" value="Genomic_DNA"/>
</dbReference>
<feature type="region of interest" description="Disordered" evidence="1">
    <location>
        <begin position="83"/>
        <end position="103"/>
    </location>
</feature>
<evidence type="ECO:0000256" key="1">
    <source>
        <dbReference type="SAM" id="MobiDB-lite"/>
    </source>
</evidence>
<reference evidence="2" key="1">
    <citation type="journal article" date="2022" name="bioRxiv">
        <title>Sequencing and chromosome-scale assembly of the giantPleurodeles waltlgenome.</title>
        <authorList>
            <person name="Brown T."/>
            <person name="Elewa A."/>
            <person name="Iarovenko S."/>
            <person name="Subramanian E."/>
            <person name="Araus A.J."/>
            <person name="Petzold A."/>
            <person name="Susuki M."/>
            <person name="Suzuki K.-i.T."/>
            <person name="Hayashi T."/>
            <person name="Toyoda A."/>
            <person name="Oliveira C."/>
            <person name="Osipova E."/>
            <person name="Leigh N.D."/>
            <person name="Simon A."/>
            <person name="Yun M.H."/>
        </authorList>
    </citation>
    <scope>NUCLEOTIDE SEQUENCE</scope>
    <source>
        <strain evidence="2">20211129_DDA</strain>
        <tissue evidence="2">Liver</tissue>
    </source>
</reference>
<dbReference type="AlphaFoldDB" id="A0AAV7NUF5"/>
<evidence type="ECO:0000313" key="2">
    <source>
        <dbReference type="EMBL" id="KAJ1116923.1"/>
    </source>
</evidence>
<name>A0AAV7NUF5_PLEWA</name>
<comment type="caution">
    <text evidence="2">The sequence shown here is derived from an EMBL/GenBank/DDBJ whole genome shotgun (WGS) entry which is preliminary data.</text>
</comment>
<organism evidence="2 3">
    <name type="scientific">Pleurodeles waltl</name>
    <name type="common">Iberian ribbed newt</name>
    <dbReference type="NCBI Taxonomy" id="8319"/>
    <lineage>
        <taxon>Eukaryota</taxon>
        <taxon>Metazoa</taxon>
        <taxon>Chordata</taxon>
        <taxon>Craniata</taxon>
        <taxon>Vertebrata</taxon>
        <taxon>Euteleostomi</taxon>
        <taxon>Amphibia</taxon>
        <taxon>Batrachia</taxon>
        <taxon>Caudata</taxon>
        <taxon>Salamandroidea</taxon>
        <taxon>Salamandridae</taxon>
        <taxon>Pleurodelinae</taxon>
        <taxon>Pleurodeles</taxon>
    </lineage>
</organism>
<evidence type="ECO:0000313" key="3">
    <source>
        <dbReference type="Proteomes" id="UP001066276"/>
    </source>
</evidence>
<proteinExistence type="predicted"/>
<keyword evidence="3" id="KW-1185">Reference proteome</keyword>
<accession>A0AAV7NUF5</accession>
<protein>
    <submittedName>
        <fullName evidence="2">Uncharacterized protein</fullName>
    </submittedName>
</protein>
<sequence>MAPSTSTVIEKVSTLVPYVNQRSVKKRIEAGSGAGARFGTQTKQLDTCESGALCESCRRALSWHSCGARSVWKDGRRPARAVVGRGEGGHRRGSIRYSKTALM</sequence>